<dbReference type="KEGG" id="dmm:dnm_052120"/>
<accession>A0A975BPV4</accession>
<reference evidence="1" key="1">
    <citation type="journal article" date="2021" name="Microb. Physiol.">
        <title>Proteogenomic Insights into the Physiology of Marine, Sulfate-Reducing, Filamentous Desulfonema limicola and Desulfonema magnum.</title>
        <authorList>
            <person name="Schnaars V."/>
            <person name="Wohlbrand L."/>
            <person name="Scheve S."/>
            <person name="Hinrichs C."/>
            <person name="Reinhardt R."/>
            <person name="Rabus R."/>
        </authorList>
    </citation>
    <scope>NUCLEOTIDE SEQUENCE</scope>
    <source>
        <strain evidence="1">4be13</strain>
    </source>
</reference>
<gene>
    <name evidence="1" type="ORF">dnm_052120</name>
</gene>
<dbReference type="Proteomes" id="UP000663722">
    <property type="component" value="Chromosome"/>
</dbReference>
<dbReference type="EMBL" id="CP061800">
    <property type="protein sequence ID" value="QTA89163.1"/>
    <property type="molecule type" value="Genomic_DNA"/>
</dbReference>
<dbReference type="AlphaFoldDB" id="A0A975BPV4"/>
<keyword evidence="2" id="KW-1185">Reference proteome</keyword>
<protein>
    <submittedName>
        <fullName evidence="1">Uncharacterized protein</fullName>
    </submittedName>
</protein>
<evidence type="ECO:0000313" key="2">
    <source>
        <dbReference type="Proteomes" id="UP000663722"/>
    </source>
</evidence>
<evidence type="ECO:0000313" key="1">
    <source>
        <dbReference type="EMBL" id="QTA89163.1"/>
    </source>
</evidence>
<proteinExistence type="predicted"/>
<organism evidence="1 2">
    <name type="scientific">Desulfonema magnum</name>
    <dbReference type="NCBI Taxonomy" id="45655"/>
    <lineage>
        <taxon>Bacteria</taxon>
        <taxon>Pseudomonadati</taxon>
        <taxon>Thermodesulfobacteriota</taxon>
        <taxon>Desulfobacteria</taxon>
        <taxon>Desulfobacterales</taxon>
        <taxon>Desulfococcaceae</taxon>
        <taxon>Desulfonema</taxon>
    </lineage>
</organism>
<sequence>MFANGTVKIINTGSKNFFLLIITDLGEAGNAPWERHVLDLLQIQRA</sequence>
<name>A0A975BPV4_9BACT</name>